<keyword evidence="1" id="KW-0812">Transmembrane</keyword>
<keyword evidence="1" id="KW-0472">Membrane</keyword>
<keyword evidence="3" id="KW-1185">Reference proteome</keyword>
<organism evidence="2 3">
    <name type="scientific">Plakobranchus ocellatus</name>
    <dbReference type="NCBI Taxonomy" id="259542"/>
    <lineage>
        <taxon>Eukaryota</taxon>
        <taxon>Metazoa</taxon>
        <taxon>Spiralia</taxon>
        <taxon>Lophotrochozoa</taxon>
        <taxon>Mollusca</taxon>
        <taxon>Gastropoda</taxon>
        <taxon>Heterobranchia</taxon>
        <taxon>Euthyneura</taxon>
        <taxon>Panpulmonata</taxon>
        <taxon>Sacoglossa</taxon>
        <taxon>Placobranchoidea</taxon>
        <taxon>Plakobranchidae</taxon>
        <taxon>Plakobranchus</taxon>
    </lineage>
</organism>
<gene>
    <name evidence="2" type="ORF">PoB_001600900</name>
</gene>
<dbReference type="Proteomes" id="UP000735302">
    <property type="component" value="Unassembled WGS sequence"/>
</dbReference>
<evidence type="ECO:0000313" key="3">
    <source>
        <dbReference type="Proteomes" id="UP000735302"/>
    </source>
</evidence>
<name>A0AAV3Z2F7_9GAST</name>
<feature type="transmembrane region" description="Helical" evidence="1">
    <location>
        <begin position="44"/>
        <end position="61"/>
    </location>
</feature>
<evidence type="ECO:0000313" key="2">
    <source>
        <dbReference type="EMBL" id="GFN89503.1"/>
    </source>
</evidence>
<accession>A0AAV3Z2F7</accession>
<keyword evidence="1" id="KW-1133">Transmembrane helix</keyword>
<protein>
    <submittedName>
        <fullName evidence="2">Uncharacterized protein</fullName>
    </submittedName>
</protein>
<comment type="caution">
    <text evidence="2">The sequence shown here is derived from an EMBL/GenBank/DDBJ whole genome shotgun (WGS) entry which is preliminary data.</text>
</comment>
<dbReference type="EMBL" id="BLXT01001936">
    <property type="protein sequence ID" value="GFN89503.1"/>
    <property type="molecule type" value="Genomic_DNA"/>
</dbReference>
<proteinExistence type="predicted"/>
<dbReference type="AlphaFoldDB" id="A0AAV3Z2F7"/>
<evidence type="ECO:0000256" key="1">
    <source>
        <dbReference type="SAM" id="Phobius"/>
    </source>
</evidence>
<reference evidence="2 3" key="1">
    <citation type="journal article" date="2021" name="Elife">
        <title>Chloroplast acquisition without the gene transfer in kleptoplastic sea slugs, Plakobranchus ocellatus.</title>
        <authorList>
            <person name="Maeda T."/>
            <person name="Takahashi S."/>
            <person name="Yoshida T."/>
            <person name="Shimamura S."/>
            <person name="Takaki Y."/>
            <person name="Nagai Y."/>
            <person name="Toyoda A."/>
            <person name="Suzuki Y."/>
            <person name="Arimoto A."/>
            <person name="Ishii H."/>
            <person name="Satoh N."/>
            <person name="Nishiyama T."/>
            <person name="Hasebe M."/>
            <person name="Maruyama T."/>
            <person name="Minagawa J."/>
            <person name="Obokata J."/>
            <person name="Shigenobu S."/>
        </authorList>
    </citation>
    <scope>NUCLEOTIDE SEQUENCE [LARGE SCALE GENOMIC DNA]</scope>
</reference>
<sequence length="165" mass="18603">MVTRAKPERMRIFIMDLCDGFGFSLQLVDNKKTKRLPDVVFESGVYWLITYTACTIVLVNLNTDVFLGNRQSNVVDSALGLHSEERAISVEQMWTFIEQRLILGLLDLEDKVIAGSGQVSNRTVDGFGYMLISPVQFHQIRVLPFSDSGEHIQETSKEKSNVDSS</sequence>